<organism evidence="5 6">
    <name type="scientific">Pseudomonas cucumis</name>
    <dbReference type="NCBI Taxonomy" id="2954082"/>
    <lineage>
        <taxon>Bacteria</taxon>
        <taxon>Pseudomonadati</taxon>
        <taxon>Pseudomonadota</taxon>
        <taxon>Gammaproteobacteria</taxon>
        <taxon>Pseudomonadales</taxon>
        <taxon>Pseudomonadaceae</taxon>
        <taxon>Pseudomonas</taxon>
    </lineage>
</organism>
<evidence type="ECO:0000259" key="4">
    <source>
        <dbReference type="Pfam" id="PF00266"/>
    </source>
</evidence>
<evidence type="ECO:0000256" key="2">
    <source>
        <dbReference type="ARBA" id="ARBA00009236"/>
    </source>
</evidence>
<dbReference type="Pfam" id="PF00266">
    <property type="entry name" value="Aminotran_5"/>
    <property type="match status" value="1"/>
</dbReference>
<dbReference type="PIRSF" id="PIRSF000524">
    <property type="entry name" value="SPT"/>
    <property type="match status" value="1"/>
</dbReference>
<dbReference type="EMBL" id="CP117454">
    <property type="protein sequence ID" value="WLG83647.1"/>
    <property type="molecule type" value="Genomic_DNA"/>
</dbReference>
<keyword evidence="5" id="KW-0032">Aminotransferase</keyword>
<dbReference type="Gene3D" id="3.90.1150.10">
    <property type="entry name" value="Aspartate Aminotransferase, domain 1"/>
    <property type="match status" value="1"/>
</dbReference>
<keyword evidence="5" id="KW-0808">Transferase</keyword>
<dbReference type="Gene3D" id="3.40.640.10">
    <property type="entry name" value="Type I PLP-dependent aspartate aminotransferase-like (Major domain)"/>
    <property type="match status" value="1"/>
</dbReference>
<feature type="domain" description="Aminotransferase class V" evidence="4">
    <location>
        <begin position="59"/>
        <end position="358"/>
    </location>
</feature>
<dbReference type="PANTHER" id="PTHR21152:SF40">
    <property type="entry name" value="ALANINE--GLYOXYLATE AMINOTRANSFERASE"/>
    <property type="match status" value="1"/>
</dbReference>
<dbReference type="Proteomes" id="UP001239418">
    <property type="component" value="Chromosome"/>
</dbReference>
<dbReference type="PANTHER" id="PTHR21152">
    <property type="entry name" value="AMINOTRANSFERASE CLASS V"/>
    <property type="match status" value="1"/>
</dbReference>
<dbReference type="InterPro" id="IPR015424">
    <property type="entry name" value="PyrdxlP-dep_Trfase"/>
</dbReference>
<comment type="cofactor">
    <cofactor evidence="1">
        <name>pyridoxal 5'-phosphate</name>
        <dbReference type="ChEBI" id="CHEBI:597326"/>
    </cofactor>
</comment>
<dbReference type="InterPro" id="IPR000192">
    <property type="entry name" value="Aminotrans_V_dom"/>
</dbReference>
<protein>
    <submittedName>
        <fullName evidence="5">Aminotransferase class V-fold PLP-dependent enzyme</fullName>
    </submittedName>
</protein>
<dbReference type="SUPFAM" id="SSF53383">
    <property type="entry name" value="PLP-dependent transferases"/>
    <property type="match status" value="1"/>
</dbReference>
<name>A0ABY9ESD0_9PSED</name>
<evidence type="ECO:0000313" key="6">
    <source>
        <dbReference type="Proteomes" id="UP001239418"/>
    </source>
</evidence>
<dbReference type="InterPro" id="IPR015422">
    <property type="entry name" value="PyrdxlP-dep_Trfase_small"/>
</dbReference>
<reference evidence="5 6" key="1">
    <citation type="submission" date="2023-02" db="EMBL/GenBank/DDBJ databases">
        <title>Evolution of Hrp T3SS in non-pathogenic Pseudomonas fluorescens.</title>
        <authorList>
            <person name="Liao K."/>
            <person name="Wei H."/>
            <person name="Gu Y."/>
        </authorList>
    </citation>
    <scope>NUCLEOTIDE SEQUENCE [LARGE SCALE GENOMIC DNA]</scope>
    <source>
        <strain evidence="5 6">FP1935</strain>
    </source>
</reference>
<keyword evidence="6" id="KW-1185">Reference proteome</keyword>
<comment type="similarity">
    <text evidence="2">Belongs to the class-V pyridoxal-phosphate-dependent aminotransferase family.</text>
</comment>
<accession>A0ABY9ESD0</accession>
<evidence type="ECO:0000313" key="5">
    <source>
        <dbReference type="EMBL" id="WLG83647.1"/>
    </source>
</evidence>
<dbReference type="GO" id="GO:0008483">
    <property type="term" value="F:transaminase activity"/>
    <property type="evidence" value="ECO:0007669"/>
    <property type="project" value="UniProtKB-KW"/>
</dbReference>
<gene>
    <name evidence="5" type="ORF">PSH97_21435</name>
</gene>
<proteinExistence type="inferred from homology"/>
<dbReference type="InterPro" id="IPR015421">
    <property type="entry name" value="PyrdxlP-dep_Trfase_major"/>
</dbReference>
<keyword evidence="3" id="KW-0663">Pyridoxal phosphate</keyword>
<sequence length="404" mass="43997">MARLQATFGGSQPSTFGGGSSFFSLAIQGVILSELKLFIPGPTWIRPEVRKAGSYPEFGHRDKQAVEIISNILMNLEHIAELPAAYQATLINGSGSNAMECAVRSLVAETDRVLCICVGAFGELFQTLATGFNAHVERLDFTPGAGIDLDILKSVLDKGSFDVVTLTHNESSTGVATDIVQVCELIRMHGALAIVDGVSLFAGAPTCIAQALPAAYVTATQKCLALPPGFGIAFVNEAALAKAQTIKNRVYTLDLLRHVDMARQGQTLTTPNCTLLNQMHVQLDYIVNQEGLQARFARHRKQQNDVRAWVRARPERFRLFTEDADASPSLTSLYVDSRLDLSRTKALMREAGYLIDTGYGKLNKRLMAESGQVMMRIPHMGDISDQMLGSFLNALDNFTGDLAR</sequence>
<evidence type="ECO:0000256" key="3">
    <source>
        <dbReference type="ARBA" id="ARBA00022898"/>
    </source>
</evidence>
<dbReference type="InterPro" id="IPR024169">
    <property type="entry name" value="SP_NH2Trfase/AEP_transaminase"/>
</dbReference>
<dbReference type="RefSeq" id="WP_305446609.1">
    <property type="nucleotide sequence ID" value="NZ_CP117453.1"/>
</dbReference>
<evidence type="ECO:0000256" key="1">
    <source>
        <dbReference type="ARBA" id="ARBA00001933"/>
    </source>
</evidence>